<dbReference type="PANTHER" id="PTHR43648">
    <property type="entry name" value="ELECTRON TRANSFER FLAVOPROTEIN BETA SUBUNIT LYSINE METHYLTRANSFERASE"/>
    <property type="match status" value="1"/>
</dbReference>
<protein>
    <recommendedName>
        <fullName evidence="5">Methyltransferase domain-containing protein</fullName>
    </recommendedName>
</protein>
<dbReference type="AlphaFoldDB" id="A0A0R2RNC6"/>
<dbReference type="Pfam" id="PF06325">
    <property type="entry name" value="PrmA"/>
    <property type="match status" value="1"/>
</dbReference>
<proteinExistence type="predicted"/>
<keyword evidence="1" id="KW-0489">Methyltransferase</keyword>
<dbReference type="InterPro" id="IPR029063">
    <property type="entry name" value="SAM-dependent_MTases_sf"/>
</dbReference>
<evidence type="ECO:0000313" key="3">
    <source>
        <dbReference type="EMBL" id="KRO61853.1"/>
    </source>
</evidence>
<sequence>MYVLETRHATTDSLPLPHARIEKPGHPPLLQIYSNQLIPLRKLQRNLSGKIRKLVLRPSTPFQLRIARRLLITSDHRIVQTKDRQLPRLKIRAGPAFGSGDHATTHLCLRYLSHFLSAHHQTPTTVLDLGCGSGVLTLAAAKLGARAIGWDNDPTAVSESQRNAKLNRLTHRVHFEVKDALRAALPSANLIVANLYDSLLLHLLPRLEKHRRSGATLILSGILQGQETQILRASRKLGWKLQRRGRRGRWFCLQFFG</sequence>
<evidence type="ECO:0000256" key="1">
    <source>
        <dbReference type="ARBA" id="ARBA00022603"/>
    </source>
</evidence>
<keyword evidence="2" id="KW-0808">Transferase</keyword>
<dbReference type="CDD" id="cd02440">
    <property type="entry name" value="AdoMet_MTases"/>
    <property type="match status" value="1"/>
</dbReference>
<dbReference type="PANTHER" id="PTHR43648:SF1">
    <property type="entry name" value="ELECTRON TRANSFER FLAVOPROTEIN BETA SUBUNIT LYSINE METHYLTRANSFERASE"/>
    <property type="match status" value="1"/>
</dbReference>
<reference evidence="3 4" key="1">
    <citation type="submission" date="2015-10" db="EMBL/GenBank/DDBJ databases">
        <title>Metagenome-Assembled Genomes uncover a global brackish microbiome.</title>
        <authorList>
            <person name="Hugerth L.W."/>
            <person name="Larsson J."/>
            <person name="Alneberg J."/>
            <person name="Lindh M.V."/>
            <person name="Legrand C."/>
            <person name="Pinhassi J."/>
            <person name="Andersson A.F."/>
        </authorList>
    </citation>
    <scope>NUCLEOTIDE SEQUENCE [LARGE SCALE GENOMIC DNA]</scope>
    <source>
        <strain evidence="3">BACL18 MAG-120507-bin52</strain>
    </source>
</reference>
<comment type="caution">
    <text evidence="3">The sequence shown here is derived from an EMBL/GenBank/DDBJ whole genome shotgun (WGS) entry which is preliminary data.</text>
</comment>
<evidence type="ECO:0000313" key="4">
    <source>
        <dbReference type="Proteomes" id="UP000051269"/>
    </source>
</evidence>
<name>A0A0R2RNC6_9BACT</name>
<dbReference type="GO" id="GO:0008276">
    <property type="term" value="F:protein methyltransferase activity"/>
    <property type="evidence" value="ECO:0007669"/>
    <property type="project" value="TreeGrafter"/>
</dbReference>
<dbReference type="Gene3D" id="3.40.50.150">
    <property type="entry name" value="Vaccinia Virus protein VP39"/>
    <property type="match status" value="1"/>
</dbReference>
<dbReference type="GO" id="GO:0032259">
    <property type="term" value="P:methylation"/>
    <property type="evidence" value="ECO:0007669"/>
    <property type="project" value="UniProtKB-KW"/>
</dbReference>
<dbReference type="Proteomes" id="UP000051269">
    <property type="component" value="Unassembled WGS sequence"/>
</dbReference>
<dbReference type="InterPro" id="IPR050078">
    <property type="entry name" value="Ribosomal_L11_MeTrfase_PrmA"/>
</dbReference>
<organism evidence="3 4">
    <name type="scientific">Verrucomicrobia subdivision 6 bacterium BACL9 MAG-120507-bin52</name>
    <dbReference type="NCBI Taxonomy" id="1655590"/>
    <lineage>
        <taxon>Bacteria</taxon>
        <taxon>Pseudomonadati</taxon>
        <taxon>Verrucomicrobiota</taxon>
        <taxon>Verrucomicrobiia</taxon>
        <taxon>Verrucomicrobiales</taxon>
        <taxon>Verrucomicrobia subdivision 6</taxon>
    </lineage>
</organism>
<dbReference type="EMBL" id="LIBO01000189">
    <property type="protein sequence ID" value="KRO61853.1"/>
    <property type="molecule type" value="Genomic_DNA"/>
</dbReference>
<accession>A0A0R2RNC6</accession>
<dbReference type="SUPFAM" id="SSF53335">
    <property type="entry name" value="S-adenosyl-L-methionine-dependent methyltransferases"/>
    <property type="match status" value="1"/>
</dbReference>
<evidence type="ECO:0008006" key="5">
    <source>
        <dbReference type="Google" id="ProtNLM"/>
    </source>
</evidence>
<evidence type="ECO:0000256" key="2">
    <source>
        <dbReference type="ARBA" id="ARBA00022679"/>
    </source>
</evidence>
<gene>
    <name evidence="3" type="ORF">ABR82_07180</name>
</gene>